<proteinExistence type="predicted"/>
<reference evidence="3" key="1">
    <citation type="journal article" date="2014" name="Science">
        <title>Ancient hybridizations among the ancestral genomes of bread wheat.</title>
        <authorList>
            <consortium name="International Wheat Genome Sequencing Consortium,"/>
            <person name="Marcussen T."/>
            <person name="Sandve S.R."/>
            <person name="Heier L."/>
            <person name="Spannagl M."/>
            <person name="Pfeifer M."/>
            <person name="Jakobsen K.S."/>
            <person name="Wulff B.B."/>
            <person name="Steuernagel B."/>
            <person name="Mayer K.F."/>
            <person name="Olsen O.A."/>
        </authorList>
    </citation>
    <scope>NUCLEOTIDE SEQUENCE [LARGE SCALE GENOMIC DNA]</scope>
    <source>
        <strain evidence="3">cv. AL8/78</strain>
    </source>
</reference>
<dbReference type="AlphaFoldDB" id="A0A452YHT9"/>
<accession>A0A452YHT9</accession>
<feature type="region of interest" description="Disordered" evidence="1">
    <location>
        <begin position="1"/>
        <end position="78"/>
    </location>
</feature>
<reference evidence="2" key="5">
    <citation type="journal article" date="2021" name="G3 (Bethesda)">
        <title>Aegilops tauschii genome assembly Aet v5.0 features greater sequence contiguity and improved annotation.</title>
        <authorList>
            <person name="Wang L."/>
            <person name="Zhu T."/>
            <person name="Rodriguez J.C."/>
            <person name="Deal K.R."/>
            <person name="Dubcovsky J."/>
            <person name="McGuire P.E."/>
            <person name="Lux T."/>
            <person name="Spannagl M."/>
            <person name="Mayer K.F.X."/>
            <person name="Baldrich P."/>
            <person name="Meyers B.C."/>
            <person name="Huo N."/>
            <person name="Gu Y.Q."/>
            <person name="Zhou H."/>
            <person name="Devos K.M."/>
            <person name="Bennetzen J.L."/>
            <person name="Unver T."/>
            <person name="Budak H."/>
            <person name="Gulick P.J."/>
            <person name="Galiba G."/>
            <person name="Kalapos B."/>
            <person name="Nelson D.R."/>
            <person name="Li P."/>
            <person name="You F.M."/>
            <person name="Luo M.C."/>
            <person name="Dvorak J."/>
        </authorList>
    </citation>
    <scope>NUCLEOTIDE SEQUENCE [LARGE SCALE GENOMIC DNA]</scope>
    <source>
        <strain evidence="2">cv. AL8/78</strain>
    </source>
</reference>
<protein>
    <submittedName>
        <fullName evidence="2">Uncharacterized protein</fullName>
    </submittedName>
</protein>
<sequence length="156" mass="17657">SFSLRWISSHPGPGHGRRRRLQRRRRRKGTRGSEACRVGAQVRGSRGRETQSKVAAGVRRRGPEAERTGSAGAAPASCWSTGGRHRMDCVAARRRRLLQLPRHEGDDVPRPDHPWPDADKIWKVLRFVLILRPYALKLLVFQECGIPVHDMKQGMS</sequence>
<name>A0A452YHT9_AEGTS</name>
<reference evidence="3" key="2">
    <citation type="journal article" date="2017" name="Nat. Plants">
        <title>The Aegilops tauschii genome reveals multiple impacts of transposons.</title>
        <authorList>
            <person name="Zhao G."/>
            <person name="Zou C."/>
            <person name="Li K."/>
            <person name="Wang K."/>
            <person name="Li T."/>
            <person name="Gao L."/>
            <person name="Zhang X."/>
            <person name="Wang H."/>
            <person name="Yang Z."/>
            <person name="Liu X."/>
            <person name="Jiang W."/>
            <person name="Mao L."/>
            <person name="Kong X."/>
            <person name="Jiao Y."/>
            <person name="Jia J."/>
        </authorList>
    </citation>
    <scope>NUCLEOTIDE SEQUENCE [LARGE SCALE GENOMIC DNA]</scope>
    <source>
        <strain evidence="3">cv. AL8/78</strain>
    </source>
</reference>
<keyword evidence="3" id="KW-1185">Reference proteome</keyword>
<reference evidence="2" key="3">
    <citation type="journal article" date="2017" name="Nature">
        <title>Genome sequence of the progenitor of the wheat D genome Aegilops tauschii.</title>
        <authorList>
            <person name="Luo M.C."/>
            <person name="Gu Y.Q."/>
            <person name="Puiu D."/>
            <person name="Wang H."/>
            <person name="Twardziok S.O."/>
            <person name="Deal K.R."/>
            <person name="Huo N."/>
            <person name="Zhu T."/>
            <person name="Wang L."/>
            <person name="Wang Y."/>
            <person name="McGuire P.E."/>
            <person name="Liu S."/>
            <person name="Long H."/>
            <person name="Ramasamy R.K."/>
            <person name="Rodriguez J.C."/>
            <person name="Van S.L."/>
            <person name="Yuan L."/>
            <person name="Wang Z."/>
            <person name="Xia Z."/>
            <person name="Xiao L."/>
            <person name="Anderson O.D."/>
            <person name="Ouyang S."/>
            <person name="Liang Y."/>
            <person name="Zimin A.V."/>
            <person name="Pertea G."/>
            <person name="Qi P."/>
            <person name="Bennetzen J.L."/>
            <person name="Dai X."/>
            <person name="Dawson M.W."/>
            <person name="Muller H.G."/>
            <person name="Kugler K."/>
            <person name="Rivarola-Duarte L."/>
            <person name="Spannagl M."/>
            <person name="Mayer K.F.X."/>
            <person name="Lu F.H."/>
            <person name="Bevan M.W."/>
            <person name="Leroy P."/>
            <person name="Li P."/>
            <person name="You F.M."/>
            <person name="Sun Q."/>
            <person name="Liu Z."/>
            <person name="Lyons E."/>
            <person name="Wicker T."/>
            <person name="Salzberg S.L."/>
            <person name="Devos K.M."/>
            <person name="Dvorak J."/>
        </authorList>
    </citation>
    <scope>NUCLEOTIDE SEQUENCE [LARGE SCALE GENOMIC DNA]</scope>
    <source>
        <strain evidence="2">cv. AL8/78</strain>
    </source>
</reference>
<feature type="compositionally biased region" description="Basic residues" evidence="1">
    <location>
        <begin position="15"/>
        <end position="30"/>
    </location>
</feature>
<evidence type="ECO:0000313" key="2">
    <source>
        <dbReference type="EnsemblPlants" id="AET1Gv20421200.9"/>
    </source>
</evidence>
<organism evidence="2 3">
    <name type="scientific">Aegilops tauschii subsp. strangulata</name>
    <name type="common">Goatgrass</name>
    <dbReference type="NCBI Taxonomy" id="200361"/>
    <lineage>
        <taxon>Eukaryota</taxon>
        <taxon>Viridiplantae</taxon>
        <taxon>Streptophyta</taxon>
        <taxon>Embryophyta</taxon>
        <taxon>Tracheophyta</taxon>
        <taxon>Spermatophyta</taxon>
        <taxon>Magnoliopsida</taxon>
        <taxon>Liliopsida</taxon>
        <taxon>Poales</taxon>
        <taxon>Poaceae</taxon>
        <taxon>BOP clade</taxon>
        <taxon>Pooideae</taxon>
        <taxon>Triticodae</taxon>
        <taxon>Triticeae</taxon>
        <taxon>Triticinae</taxon>
        <taxon>Aegilops</taxon>
    </lineage>
</organism>
<evidence type="ECO:0000256" key="1">
    <source>
        <dbReference type="SAM" id="MobiDB-lite"/>
    </source>
</evidence>
<evidence type="ECO:0000313" key="3">
    <source>
        <dbReference type="Proteomes" id="UP000015105"/>
    </source>
</evidence>
<dbReference type="Proteomes" id="UP000015105">
    <property type="component" value="Chromosome 1D"/>
</dbReference>
<dbReference type="EnsemblPlants" id="AET1Gv20421200.9">
    <property type="protein sequence ID" value="AET1Gv20421200.9"/>
    <property type="gene ID" value="AET1Gv20421200"/>
</dbReference>
<dbReference type="Gramene" id="AET1Gv20421200.9">
    <property type="protein sequence ID" value="AET1Gv20421200.9"/>
    <property type="gene ID" value="AET1Gv20421200"/>
</dbReference>
<reference evidence="2" key="4">
    <citation type="submission" date="2019-03" db="UniProtKB">
        <authorList>
            <consortium name="EnsemblPlants"/>
        </authorList>
    </citation>
    <scope>IDENTIFICATION</scope>
</reference>